<name>A0A1R0H8I2_9FUNG</name>
<dbReference type="PANTHER" id="PTHR43119">
    <property type="entry name" value="ABC TRANSPORT PROTEIN ATP-BINDING COMPONENT-RELATED"/>
    <property type="match status" value="1"/>
</dbReference>
<feature type="domain" description="ABC transporter" evidence="3">
    <location>
        <begin position="38"/>
        <end position="268"/>
    </location>
</feature>
<dbReference type="Pfam" id="PF00005">
    <property type="entry name" value="ABC_tran"/>
    <property type="match status" value="1"/>
</dbReference>
<organism evidence="4 5">
    <name type="scientific">Smittium mucronatum</name>
    <dbReference type="NCBI Taxonomy" id="133383"/>
    <lineage>
        <taxon>Eukaryota</taxon>
        <taxon>Fungi</taxon>
        <taxon>Fungi incertae sedis</taxon>
        <taxon>Zoopagomycota</taxon>
        <taxon>Kickxellomycotina</taxon>
        <taxon>Harpellomycetes</taxon>
        <taxon>Harpellales</taxon>
        <taxon>Legeriomycetaceae</taxon>
        <taxon>Smittium</taxon>
    </lineage>
</organism>
<evidence type="ECO:0000313" key="5">
    <source>
        <dbReference type="Proteomes" id="UP000187455"/>
    </source>
</evidence>
<keyword evidence="2 4" id="KW-0067">ATP-binding</keyword>
<keyword evidence="1" id="KW-0547">Nucleotide-binding</keyword>
<dbReference type="InterPro" id="IPR003593">
    <property type="entry name" value="AAA+_ATPase"/>
</dbReference>
<gene>
    <name evidence="4" type="ORF">AYI68_g390</name>
</gene>
<dbReference type="PANTHER" id="PTHR43119:SF1">
    <property type="entry name" value="ABC TRANSPORTER DOMAIN-CONTAINING PROTEIN"/>
    <property type="match status" value="1"/>
</dbReference>
<keyword evidence="5" id="KW-1185">Reference proteome</keyword>
<sequence>MSNSNIINTVSSEATIRIDVHRDANVPDAIPKVNSPLLIVENLCKRLENGKSVLNDLTFSLNRGQIIAVRGGSGVGKTTLLKCISQLSDYDSGSMTLFDEDGIISPETNGISYWRSQVMYVPQRMPLLDGTPLEFHEKISKFFYQKSKPTSNPLAGQIEEPVRIAHEWGIESQKWSQKWSQLSGGEMQRISLAISLSCHPKVLLLDEPTSALDNHSSMLVEKTLMERRNIIIITHNNDQSGRVSDFILELHPFGNFKFYPNPLIEVNDLI</sequence>
<dbReference type="InterPro" id="IPR003439">
    <property type="entry name" value="ABC_transporter-like_ATP-bd"/>
</dbReference>
<accession>A0A1R0H8I2</accession>
<dbReference type="Gene3D" id="3.40.50.300">
    <property type="entry name" value="P-loop containing nucleotide triphosphate hydrolases"/>
    <property type="match status" value="1"/>
</dbReference>
<dbReference type="STRING" id="133383.A0A1R0H8I2"/>
<dbReference type="SUPFAM" id="SSF52540">
    <property type="entry name" value="P-loop containing nucleoside triphosphate hydrolases"/>
    <property type="match status" value="1"/>
</dbReference>
<evidence type="ECO:0000256" key="1">
    <source>
        <dbReference type="ARBA" id="ARBA00022741"/>
    </source>
</evidence>
<dbReference type="PROSITE" id="PS00211">
    <property type="entry name" value="ABC_TRANSPORTER_1"/>
    <property type="match status" value="1"/>
</dbReference>
<evidence type="ECO:0000256" key="2">
    <source>
        <dbReference type="ARBA" id="ARBA00022840"/>
    </source>
</evidence>
<comment type="caution">
    <text evidence="4">The sequence shown here is derived from an EMBL/GenBank/DDBJ whole genome shotgun (WGS) entry which is preliminary data.</text>
</comment>
<proteinExistence type="predicted"/>
<dbReference type="EMBL" id="LSSL01000115">
    <property type="protein sequence ID" value="OLY85417.1"/>
    <property type="molecule type" value="Genomic_DNA"/>
</dbReference>
<dbReference type="PROSITE" id="PS50893">
    <property type="entry name" value="ABC_TRANSPORTER_2"/>
    <property type="match status" value="1"/>
</dbReference>
<protein>
    <submittedName>
        <fullName evidence="4">Phosphate import ATP-binding protein PstB 2</fullName>
    </submittedName>
</protein>
<dbReference type="GO" id="GO:0005524">
    <property type="term" value="F:ATP binding"/>
    <property type="evidence" value="ECO:0007669"/>
    <property type="project" value="UniProtKB-KW"/>
</dbReference>
<dbReference type="OrthoDB" id="6593433at2759"/>
<reference evidence="4 5" key="1">
    <citation type="journal article" date="2016" name="Mol. Biol. Evol.">
        <title>Genome-Wide Survey of Gut Fungi (Harpellales) Reveals the First Horizontally Transferred Ubiquitin Gene from a Mosquito Host.</title>
        <authorList>
            <person name="Wang Y."/>
            <person name="White M.M."/>
            <person name="Kvist S."/>
            <person name="Moncalvo J.M."/>
        </authorList>
    </citation>
    <scope>NUCLEOTIDE SEQUENCE [LARGE SCALE GENOMIC DNA]</scope>
    <source>
        <strain evidence="4 5">ALG-7-W6</strain>
    </source>
</reference>
<evidence type="ECO:0000259" key="3">
    <source>
        <dbReference type="PROSITE" id="PS50893"/>
    </source>
</evidence>
<dbReference type="AlphaFoldDB" id="A0A1R0H8I2"/>
<dbReference type="Proteomes" id="UP000187455">
    <property type="component" value="Unassembled WGS sequence"/>
</dbReference>
<dbReference type="InterPro" id="IPR017871">
    <property type="entry name" value="ABC_transporter-like_CS"/>
</dbReference>
<dbReference type="SMART" id="SM00382">
    <property type="entry name" value="AAA"/>
    <property type="match status" value="1"/>
</dbReference>
<dbReference type="GO" id="GO:0016887">
    <property type="term" value="F:ATP hydrolysis activity"/>
    <property type="evidence" value="ECO:0007669"/>
    <property type="project" value="InterPro"/>
</dbReference>
<dbReference type="InterPro" id="IPR027417">
    <property type="entry name" value="P-loop_NTPase"/>
</dbReference>
<evidence type="ECO:0000313" key="4">
    <source>
        <dbReference type="EMBL" id="OLY85417.1"/>
    </source>
</evidence>